<name>A0A4U0XXR5_9PEZI</name>
<evidence type="ECO:0000256" key="10">
    <source>
        <dbReference type="SAM" id="Phobius"/>
    </source>
</evidence>
<evidence type="ECO:0000256" key="2">
    <source>
        <dbReference type="ARBA" id="ARBA00010609"/>
    </source>
</evidence>
<comment type="similarity">
    <text evidence="2">Belongs to the multicopper oxidase family.</text>
</comment>
<keyword evidence="13" id="KW-1185">Reference proteome</keyword>
<dbReference type="EMBL" id="NAJN01000029">
    <property type="protein sequence ID" value="TKA81266.1"/>
    <property type="molecule type" value="Genomic_DNA"/>
</dbReference>
<keyword evidence="7" id="KW-0560">Oxidoreductase</keyword>
<feature type="transmembrane region" description="Helical" evidence="10">
    <location>
        <begin position="857"/>
        <end position="874"/>
    </location>
</feature>
<dbReference type="InterPro" id="IPR011707">
    <property type="entry name" value="Cu-oxidase-like_N"/>
</dbReference>
<feature type="transmembrane region" description="Helical" evidence="10">
    <location>
        <begin position="1287"/>
        <end position="1307"/>
    </location>
</feature>
<dbReference type="PROSITE" id="PS50850">
    <property type="entry name" value="MFS"/>
    <property type="match status" value="1"/>
</dbReference>
<dbReference type="InterPro" id="IPR033138">
    <property type="entry name" value="Cu_oxidase_CS"/>
</dbReference>
<dbReference type="Pfam" id="PF07732">
    <property type="entry name" value="Cu-oxidase_3"/>
    <property type="match status" value="1"/>
</dbReference>
<evidence type="ECO:0000256" key="6">
    <source>
        <dbReference type="ARBA" id="ARBA00022989"/>
    </source>
</evidence>
<feature type="compositionally biased region" description="Polar residues" evidence="9">
    <location>
        <begin position="781"/>
        <end position="794"/>
    </location>
</feature>
<comment type="caution">
    <text evidence="12">The sequence shown here is derived from an EMBL/GenBank/DDBJ whole genome shotgun (WGS) entry which is preliminary data.</text>
</comment>
<dbReference type="InterPro" id="IPR001117">
    <property type="entry name" value="Cu-oxidase_2nd"/>
</dbReference>
<dbReference type="OrthoDB" id="2121828at2759"/>
<dbReference type="CDD" id="cd13901">
    <property type="entry name" value="CuRO_3_MaLCC_like"/>
    <property type="match status" value="1"/>
</dbReference>
<proteinExistence type="inferred from homology"/>
<dbReference type="Gene3D" id="1.20.1250.20">
    <property type="entry name" value="MFS general substrate transporter like domains"/>
    <property type="match status" value="1"/>
</dbReference>
<dbReference type="GO" id="GO:0016491">
    <property type="term" value="F:oxidoreductase activity"/>
    <property type="evidence" value="ECO:0007669"/>
    <property type="project" value="UniProtKB-KW"/>
</dbReference>
<dbReference type="Pfam" id="PF00394">
    <property type="entry name" value="Cu-oxidase"/>
    <property type="match status" value="1"/>
</dbReference>
<dbReference type="InterPro" id="IPR036291">
    <property type="entry name" value="NAD(P)-bd_dom_sf"/>
</dbReference>
<dbReference type="GO" id="GO:0022857">
    <property type="term" value="F:transmembrane transporter activity"/>
    <property type="evidence" value="ECO:0007669"/>
    <property type="project" value="InterPro"/>
</dbReference>
<accession>A0A4U0XXR5</accession>
<evidence type="ECO:0000256" key="8">
    <source>
        <dbReference type="ARBA" id="ARBA00023136"/>
    </source>
</evidence>
<feature type="transmembrane region" description="Helical" evidence="10">
    <location>
        <begin position="1088"/>
        <end position="1109"/>
    </location>
</feature>
<feature type="transmembrane region" description="Helical" evidence="10">
    <location>
        <begin position="975"/>
        <end position="995"/>
    </location>
</feature>
<evidence type="ECO:0000256" key="1">
    <source>
        <dbReference type="ARBA" id="ARBA00004141"/>
    </source>
</evidence>
<keyword evidence="4 10" id="KW-0812">Transmembrane</keyword>
<dbReference type="InterPro" id="IPR020846">
    <property type="entry name" value="MFS_dom"/>
</dbReference>
<reference evidence="12 13" key="1">
    <citation type="submission" date="2017-03" db="EMBL/GenBank/DDBJ databases">
        <title>Genomes of endolithic fungi from Antarctica.</title>
        <authorList>
            <person name="Coleine C."/>
            <person name="Masonjones S."/>
            <person name="Stajich J.E."/>
        </authorList>
    </citation>
    <scope>NUCLEOTIDE SEQUENCE [LARGE SCALE GENOMIC DNA]</scope>
    <source>
        <strain evidence="12 13">CCFEE 5187</strain>
    </source>
</reference>
<dbReference type="Gene3D" id="2.60.40.420">
    <property type="entry name" value="Cupredoxins - blue copper proteins"/>
    <property type="match status" value="4"/>
</dbReference>
<dbReference type="FunFam" id="1.20.1720.10:FF:000012">
    <property type="entry name" value="MFS toxin efflux pump (AflT)"/>
    <property type="match status" value="1"/>
</dbReference>
<feature type="transmembrane region" description="Helical" evidence="10">
    <location>
        <begin position="1213"/>
        <end position="1235"/>
    </location>
</feature>
<gene>
    <name evidence="12" type="ORF">B0A49_00220</name>
</gene>
<keyword evidence="6 10" id="KW-1133">Transmembrane helix</keyword>
<feature type="transmembrane region" description="Helical" evidence="10">
    <location>
        <begin position="1049"/>
        <end position="1068"/>
    </location>
</feature>
<evidence type="ECO:0000313" key="13">
    <source>
        <dbReference type="Proteomes" id="UP000308768"/>
    </source>
</evidence>
<feature type="transmembrane region" description="Helical" evidence="10">
    <location>
        <begin position="917"/>
        <end position="937"/>
    </location>
</feature>
<evidence type="ECO:0000256" key="9">
    <source>
        <dbReference type="SAM" id="MobiDB-lite"/>
    </source>
</evidence>
<dbReference type="PANTHER" id="PTHR23501">
    <property type="entry name" value="MAJOR FACILITATOR SUPERFAMILY"/>
    <property type="match status" value="1"/>
</dbReference>
<keyword evidence="8 10" id="KW-0472">Membrane</keyword>
<feature type="transmembrane region" description="Helical" evidence="10">
    <location>
        <begin position="886"/>
        <end position="905"/>
    </location>
</feature>
<feature type="transmembrane region" description="Helical" evidence="10">
    <location>
        <begin position="943"/>
        <end position="963"/>
    </location>
</feature>
<evidence type="ECO:0000256" key="7">
    <source>
        <dbReference type="ARBA" id="ARBA00023002"/>
    </source>
</evidence>
<dbReference type="CDD" id="cd17502">
    <property type="entry name" value="MFS_Azr1_MDR_like"/>
    <property type="match status" value="1"/>
</dbReference>
<dbReference type="Pfam" id="PF07731">
    <property type="entry name" value="Cu-oxidase_2"/>
    <property type="match status" value="1"/>
</dbReference>
<comment type="subcellular location">
    <subcellularLocation>
        <location evidence="1">Membrane</location>
        <topology evidence="1">Multi-pass membrane protein</topology>
    </subcellularLocation>
</comment>
<dbReference type="SUPFAM" id="SSF51735">
    <property type="entry name" value="NAD(P)-binding Rossmann-fold domains"/>
    <property type="match status" value="1"/>
</dbReference>
<dbReference type="SUPFAM" id="SSF49503">
    <property type="entry name" value="Cupredoxins"/>
    <property type="match status" value="3"/>
</dbReference>
<evidence type="ECO:0000259" key="11">
    <source>
        <dbReference type="PROSITE" id="PS50850"/>
    </source>
</evidence>
<dbReference type="InterPro" id="IPR011701">
    <property type="entry name" value="MFS"/>
</dbReference>
<dbReference type="FunFam" id="1.20.1250.20:FF:000196">
    <property type="entry name" value="MFS toxin efflux pump (AflT)"/>
    <property type="match status" value="1"/>
</dbReference>
<keyword evidence="5" id="KW-0479">Metal-binding</keyword>
<dbReference type="PROSITE" id="PS00079">
    <property type="entry name" value="MULTICOPPER_OXIDASE1"/>
    <property type="match status" value="1"/>
</dbReference>
<feature type="transmembrane region" description="Helical" evidence="10">
    <location>
        <begin position="1155"/>
        <end position="1173"/>
    </location>
</feature>
<organism evidence="12 13">
    <name type="scientific">Cryomyces minteri</name>
    <dbReference type="NCBI Taxonomy" id="331657"/>
    <lineage>
        <taxon>Eukaryota</taxon>
        <taxon>Fungi</taxon>
        <taxon>Dikarya</taxon>
        <taxon>Ascomycota</taxon>
        <taxon>Pezizomycotina</taxon>
        <taxon>Dothideomycetes</taxon>
        <taxon>Dothideomycetes incertae sedis</taxon>
        <taxon>Cryomyces</taxon>
    </lineage>
</organism>
<dbReference type="InterPro" id="IPR011706">
    <property type="entry name" value="Cu-oxidase_C"/>
</dbReference>
<dbReference type="SUPFAM" id="SSF103473">
    <property type="entry name" value="MFS general substrate transporter"/>
    <property type="match status" value="2"/>
</dbReference>
<dbReference type="Pfam" id="PF05368">
    <property type="entry name" value="NmrA"/>
    <property type="match status" value="1"/>
</dbReference>
<evidence type="ECO:0000313" key="12">
    <source>
        <dbReference type="EMBL" id="TKA81266.1"/>
    </source>
</evidence>
<dbReference type="Proteomes" id="UP000308768">
    <property type="component" value="Unassembled WGS sequence"/>
</dbReference>
<evidence type="ECO:0000256" key="4">
    <source>
        <dbReference type="ARBA" id="ARBA00022692"/>
    </source>
</evidence>
<dbReference type="STRING" id="331657.A0A4U0XXR5"/>
<feature type="transmembrane region" description="Helical" evidence="10">
    <location>
        <begin position="819"/>
        <end position="845"/>
    </location>
</feature>
<keyword evidence="3" id="KW-0813">Transport</keyword>
<feature type="transmembrane region" description="Helical" evidence="10">
    <location>
        <begin position="1129"/>
        <end position="1149"/>
    </location>
</feature>
<feature type="region of interest" description="Disordered" evidence="9">
    <location>
        <begin position="781"/>
        <end position="803"/>
    </location>
</feature>
<dbReference type="InterPro" id="IPR008030">
    <property type="entry name" value="NmrA-like"/>
</dbReference>
<dbReference type="PROSITE" id="PS00080">
    <property type="entry name" value="MULTICOPPER_OXIDASE2"/>
    <property type="match status" value="1"/>
</dbReference>
<dbReference type="InterPro" id="IPR008972">
    <property type="entry name" value="Cupredoxin"/>
</dbReference>
<feature type="transmembrane region" description="Helical" evidence="10">
    <location>
        <begin position="709"/>
        <end position="728"/>
    </location>
</feature>
<feature type="domain" description="Major facilitator superfamily (MFS) profile" evidence="11">
    <location>
        <begin position="822"/>
        <end position="1322"/>
    </location>
</feature>
<feature type="transmembrane region" description="Helical" evidence="10">
    <location>
        <begin position="740"/>
        <end position="765"/>
    </location>
</feature>
<dbReference type="GO" id="GO:0005507">
    <property type="term" value="F:copper ion binding"/>
    <property type="evidence" value="ECO:0007669"/>
    <property type="project" value="InterPro"/>
</dbReference>
<evidence type="ECO:0000256" key="5">
    <source>
        <dbReference type="ARBA" id="ARBA00022723"/>
    </source>
</evidence>
<dbReference type="InterPro" id="IPR002355">
    <property type="entry name" value="Cu_oxidase_Cu_BS"/>
</dbReference>
<dbReference type="PANTHER" id="PTHR23501:SF177">
    <property type="entry name" value="MAJOR FACILITATOR SUPERFAMILY (MFS) PROFILE DOMAIN-CONTAINING PROTEIN-RELATED"/>
    <property type="match status" value="1"/>
</dbReference>
<feature type="transmembrane region" description="Helical" evidence="10">
    <location>
        <begin position="1015"/>
        <end position="1037"/>
    </location>
</feature>
<feature type="transmembrane region" description="Helical" evidence="10">
    <location>
        <begin position="1180"/>
        <end position="1201"/>
    </location>
</feature>
<dbReference type="Gene3D" id="3.90.25.10">
    <property type="entry name" value="UDP-galactose 4-epimerase, domain 1"/>
    <property type="match status" value="1"/>
</dbReference>
<dbReference type="GO" id="GO:0005886">
    <property type="term" value="C:plasma membrane"/>
    <property type="evidence" value="ECO:0007669"/>
    <property type="project" value="TreeGrafter"/>
</dbReference>
<protein>
    <recommendedName>
        <fullName evidence="11">Major facilitator superfamily (MFS) profile domain-containing protein</fullName>
    </recommendedName>
</protein>
<dbReference type="InterPro" id="IPR036259">
    <property type="entry name" value="MFS_trans_sf"/>
</dbReference>
<dbReference type="Gene3D" id="1.20.1720.10">
    <property type="entry name" value="Multidrug resistance protein D"/>
    <property type="match status" value="2"/>
</dbReference>
<evidence type="ECO:0000256" key="3">
    <source>
        <dbReference type="ARBA" id="ARBA00022448"/>
    </source>
</evidence>
<dbReference type="Pfam" id="PF07690">
    <property type="entry name" value="MFS_1"/>
    <property type="match status" value="1"/>
</dbReference>
<dbReference type="Gene3D" id="3.40.50.720">
    <property type="entry name" value="NAD(P)-binding Rossmann-like Domain"/>
    <property type="match status" value="1"/>
</dbReference>
<sequence>MQKWSWGDMLKVTVVNQMQDNGTSLHLHGLRQLGSNAMDGTNGITECPLAPGESKTYTFQATQHDSSWYHSHYSAQYGDGVMGAIVIDGPATANYGIDLGSFIVNEWYYQTAFQINCIVNARLQLLPTGDLPASGPPASDNILINGTNKNAQGSGKYGKTTMEQGKRYRLRIINTAVDNALRVSLDDTLLLNIGQRYDVVITANHTIGSYWFRTTVDEACRAFNHGKGLSIFSYAGANSSDPTTTTAATMKLWFRVDVQQPGVGTNGASVVAWDTNMTAQDVSWETPVLSYVYNHTTKYPVTENLLSIPNENTWVHWIIQETASSAVPIPHPIRLRGHDFYVLGTGQGQWNSSSPMNFETSPRRDSAILPGGGYLVIAFLADNPGAWSMHCHISWHISEGLGVTFLESASATGKQGGALIESLLSRPSGNPFQIYALTRNTTSRSAQALASKPNVSLVQGDLEDCPAIFKKIEKPWGVFSVTTPIKGAEVEEKQGKALADAAVAAGVKHFVFTATDRGGDLRSEGNPTPVAHFASKYRVEEHIKEVAKKSEQSMTWTFLRPVAFMENLRPDFLGKAFATMWRQNGADRKLQLISTKDIGVVAAEAFVKADTDEFRNKSLSLAGDDISPDEANAIFKKHVGTDMPTTFGFVGSAIKVILREQLGTMFQWFVEAGSGADVLALRKRYPGMQNFETWLINTSKAYKYFDLKAVFLCGIVVFEIGSLICAVAQNSTTLIVGRAITGVGAAGVFTTLPFTKLVIVTAVGATTHSHSEFLSRPYESTISPGTSMSDQAVTPSAEKDTRSLQGEMDEDEYPSSYRLLAVVIALVLSMFLASLDMTIIATAIPRITDQFHSLDQVGWYGSAFFLTVASLQSTWGKAYKYFDLKAVFLCGIVVFEIGSLICAVAQNSTTLIVGRAITGVGAAGVLSGSYCIVAFAVPPSRRPAFTGVMGATYGVASVVGPLLGGAFTDNVSWRWCFYINLPIGGLSAAIIFFVFTSPKASKSEVTRNASLYEKFLQMDIPGAFIIMAGVVCLLLALQWGGVSKTWKSADVIGTLVGFGLLFIVFIGVEYWQGDRALLVPYLLKKRVIWVGCAFNFFLGGAFFVLLYYLPLYFQAVLGVSAQQSGIRSLSLIISETIFTILSGGLITVFGYFAPMMIVGPVIATIAAGMIYAFEIGSSSAVWIGYQALAGIGIGLCFQAPIMAGQALAKPEDVSTTTALLMFFQTMGGAFFVSAAQSAFSNALIKSLLVNAPTVNVVQVVAIGATELRSTFTAEQLPGILVAYMDGLKVGFALAIALAGCATVVSVFTPWTSVKGKSIPGAV</sequence>